<feature type="domain" description="Carbohydrate kinase FGGY N-terminal" evidence="5">
    <location>
        <begin position="6"/>
        <end position="244"/>
    </location>
</feature>
<dbReference type="AlphaFoldDB" id="A0A3A4AVP4"/>
<dbReference type="CDD" id="cd07783">
    <property type="entry name" value="ASKHA_NBD_FGGY_SePSK_AtXK1-like"/>
    <property type="match status" value="1"/>
</dbReference>
<evidence type="ECO:0000259" key="5">
    <source>
        <dbReference type="Pfam" id="PF00370"/>
    </source>
</evidence>
<keyword evidence="2" id="KW-0119">Carbohydrate metabolism</keyword>
<dbReference type="OrthoDB" id="9805576at2"/>
<dbReference type="EMBL" id="QZEY01000010">
    <property type="protein sequence ID" value="RJL30127.1"/>
    <property type="molecule type" value="Genomic_DNA"/>
</dbReference>
<keyword evidence="3" id="KW-0808">Transferase</keyword>
<protein>
    <submittedName>
        <fullName evidence="7">Carbohydrate kinase</fullName>
    </submittedName>
</protein>
<accession>A0A3A4AVP4</accession>
<keyword evidence="4 7" id="KW-0418">Kinase</keyword>
<evidence type="ECO:0000256" key="2">
    <source>
        <dbReference type="ARBA" id="ARBA00022629"/>
    </source>
</evidence>
<evidence type="ECO:0000256" key="3">
    <source>
        <dbReference type="ARBA" id="ARBA00022679"/>
    </source>
</evidence>
<evidence type="ECO:0000313" key="7">
    <source>
        <dbReference type="EMBL" id="RJL30127.1"/>
    </source>
</evidence>
<evidence type="ECO:0000259" key="6">
    <source>
        <dbReference type="Pfam" id="PF02782"/>
    </source>
</evidence>
<proteinExistence type="inferred from homology"/>
<keyword evidence="8" id="KW-1185">Reference proteome</keyword>
<dbReference type="PANTHER" id="PTHR43095">
    <property type="entry name" value="SUGAR KINASE"/>
    <property type="match status" value="1"/>
</dbReference>
<keyword evidence="2" id="KW-0859">Xylose metabolism</keyword>
<dbReference type="InterPro" id="IPR043129">
    <property type="entry name" value="ATPase_NBD"/>
</dbReference>
<dbReference type="PIRSF" id="PIRSF000538">
    <property type="entry name" value="GlpK"/>
    <property type="match status" value="1"/>
</dbReference>
<dbReference type="Pfam" id="PF02782">
    <property type="entry name" value="FGGY_C"/>
    <property type="match status" value="1"/>
</dbReference>
<reference evidence="7 8" key="1">
    <citation type="submission" date="2018-09" db="EMBL/GenBank/DDBJ databases">
        <title>YIM 75507 draft genome.</title>
        <authorList>
            <person name="Tang S."/>
            <person name="Feng Y."/>
        </authorList>
    </citation>
    <scope>NUCLEOTIDE SEQUENCE [LARGE SCALE GENOMIC DNA]</scope>
    <source>
        <strain evidence="7 8">YIM 75507</strain>
    </source>
</reference>
<gene>
    <name evidence="7" type="ORF">D5H75_24720</name>
</gene>
<comment type="similarity">
    <text evidence="1">Belongs to the FGGY kinase family.</text>
</comment>
<organism evidence="7 8">
    <name type="scientific">Bailinhaonella thermotolerans</name>
    <dbReference type="NCBI Taxonomy" id="1070861"/>
    <lineage>
        <taxon>Bacteria</taxon>
        <taxon>Bacillati</taxon>
        <taxon>Actinomycetota</taxon>
        <taxon>Actinomycetes</taxon>
        <taxon>Streptosporangiales</taxon>
        <taxon>Streptosporangiaceae</taxon>
        <taxon>Bailinhaonella</taxon>
    </lineage>
</organism>
<comment type="caution">
    <text evidence="7">The sequence shown here is derived from an EMBL/GenBank/DDBJ whole genome shotgun (WGS) entry which is preliminary data.</text>
</comment>
<dbReference type="PANTHER" id="PTHR43095:SF5">
    <property type="entry name" value="XYLULOSE KINASE"/>
    <property type="match status" value="1"/>
</dbReference>
<dbReference type="Pfam" id="PF00370">
    <property type="entry name" value="FGGY_N"/>
    <property type="match status" value="1"/>
</dbReference>
<evidence type="ECO:0000256" key="1">
    <source>
        <dbReference type="ARBA" id="ARBA00009156"/>
    </source>
</evidence>
<dbReference type="GO" id="GO:0016301">
    <property type="term" value="F:kinase activity"/>
    <property type="evidence" value="ECO:0007669"/>
    <property type="project" value="UniProtKB-KW"/>
</dbReference>
<dbReference type="Proteomes" id="UP000265768">
    <property type="component" value="Unassembled WGS sequence"/>
</dbReference>
<dbReference type="GO" id="GO:0042732">
    <property type="term" value="P:D-xylose metabolic process"/>
    <property type="evidence" value="ECO:0007669"/>
    <property type="project" value="UniProtKB-KW"/>
</dbReference>
<dbReference type="InterPro" id="IPR018484">
    <property type="entry name" value="FGGY_N"/>
</dbReference>
<dbReference type="InterPro" id="IPR050406">
    <property type="entry name" value="FGGY_Carb_Kinase"/>
</dbReference>
<name>A0A3A4AVP4_9ACTN</name>
<evidence type="ECO:0000313" key="8">
    <source>
        <dbReference type="Proteomes" id="UP000265768"/>
    </source>
</evidence>
<dbReference type="InterPro" id="IPR018485">
    <property type="entry name" value="FGGY_C"/>
</dbReference>
<sequence length="489" mass="51682">MGVSGVWVGVDLGTQSARALVATGTGRVAGLGVERLASLRDGTRHEQDPDAWWRAVGAACRRALAQADEPREVRGIAVAATSGTVLLTDRRGEPLTPGLMYDDGRAAGLVDRVNEAGARVWEDLGYRRMQPTWALPKVLWLLGEHRRPGARLAHQADFVNRRLTGHEVPADLGGALKTGAHLVDEDWPRDVLDALGVPADLLPRLVRPGALIGTVCADAARHTGLPVGTPVVAGTTDGCAAQIGAGALRPGDWNSVLGTTLVIKGVTREPLRDPLGVVYSHRAPDGGWWPGGASSTGAGVIAREFPGRDPEELISLAETCHPAKPVAYPLVGTGERFPFAAPDAEGFVLGGPPASEGERMAALLAGIGFVERLCFDHFDLLGAPVEGPLTLTGGATRSARWCALRAEILRRPVLLPENSEPALGAAVLAASPGRRLADVAAEMVRIRRTVEPRPGRRFDDAYLRLVGELARRGWLPAELAAHATERTGL</sequence>
<dbReference type="SUPFAM" id="SSF53067">
    <property type="entry name" value="Actin-like ATPase domain"/>
    <property type="match status" value="2"/>
</dbReference>
<dbReference type="Gene3D" id="3.30.420.40">
    <property type="match status" value="2"/>
</dbReference>
<evidence type="ECO:0000256" key="4">
    <source>
        <dbReference type="ARBA" id="ARBA00022777"/>
    </source>
</evidence>
<feature type="domain" description="Carbohydrate kinase FGGY C-terminal" evidence="6">
    <location>
        <begin position="255"/>
        <end position="430"/>
    </location>
</feature>
<dbReference type="InterPro" id="IPR000577">
    <property type="entry name" value="Carb_kinase_FGGY"/>
</dbReference>